<dbReference type="AlphaFoldDB" id="A0A807LMW3"/>
<proteinExistence type="predicted"/>
<evidence type="ECO:0000313" key="1">
    <source>
        <dbReference type="EMBL" id="APZ06612.1"/>
    </source>
</evidence>
<dbReference type="KEGG" id="kco:BWI95_16950"/>
<name>A0A807LMW3_9ENTR</name>
<dbReference type="Proteomes" id="UP000187148">
    <property type="component" value="Chromosome"/>
</dbReference>
<sequence length="819" mass="91014">MPIIEIQHMPGRPKERVNLPAGSSFYEWLVTRDFFADVIIVVNGRELDDSDELDFPVTELHSIQIFSQPKGAIGKVLSPVFKLISKVFAFLAPKQSFSASDYNSKESPNNKLTGQTNVARTYQARPDIYGQVRAYPDLIQPSMYEFINNIKYVTEWMNFGIGKYDIENVRYSESSIGSLAGASYQIYQPGEIIPQSVLGFEFDDVDGQEISGPNESNDVPVYSASATTVISGTFSGGQASVKIVRQAAFDYFAGLALPHSVTFVVNVTYGTASGNVTKDIKVSANLINVTQTDDGSVTNPVKYYTFYFNSLSGTDVNNTPANATVNTTKFILNDNQALAAGPFFSPLAGDQLWIHFMAQLGDGEGADYKITLWRVNDDNSQVPGTTQTLTGNLFNSRGRSDVIYKTVKVTPSGGFGRYSVTIVKTNNSSDSNSLQIAEIHSVRILQNQLHAEDTLVRVTVQATEQATGVRDRKYNALVKRHTISYDLATRTVDYTLRPSRNFADAVAHTWLVMGEQPEATIDLYELYRIAGSITPAQLGYFDYTFDDEDVSLGARVEMICNAARVIAFWDNGVLTFSRDEKRTTPAALFNRSNKKGEEFRLTYDMRMPGQYDGVEVEYVSPLTNKKTYLRYRITAAGIVESAAQTPLKVTLNGCRNEPQARDRALLEVRKLLFSRLRMSGKVLADGDYVYPGDMIIFTDTYDINQQDGYIVARDGNNFDTSERITFEGEMWVVITDSLGNTTARYPASRRDDTDFGFSAAIPAIQLNIFDGYTVQSPSRYVIATQAELDSTQWTIAEKKPNSDGTTSLTLTEYSDLIYP</sequence>
<keyword evidence="2" id="KW-1185">Reference proteome</keyword>
<reference evidence="1 2" key="1">
    <citation type="submission" date="2017-01" db="EMBL/GenBank/DDBJ databases">
        <authorList>
            <person name="Cao J.-M."/>
        </authorList>
    </citation>
    <scope>NUCLEOTIDE SEQUENCE [LARGE SCALE GENOMIC DNA]</scope>
    <source>
        <strain evidence="1 2">888-76</strain>
    </source>
</reference>
<dbReference type="RefSeq" id="WP_076769895.1">
    <property type="nucleotide sequence ID" value="NZ_CP019445.1"/>
</dbReference>
<organism evidence="1 2">
    <name type="scientific">Kosakonia cowanii JCM 10956 = DSM 18146</name>
    <dbReference type="NCBI Taxonomy" id="1300165"/>
    <lineage>
        <taxon>Bacteria</taxon>
        <taxon>Pseudomonadati</taxon>
        <taxon>Pseudomonadota</taxon>
        <taxon>Gammaproteobacteria</taxon>
        <taxon>Enterobacterales</taxon>
        <taxon>Enterobacteriaceae</taxon>
        <taxon>Kosakonia</taxon>
    </lineage>
</organism>
<accession>A0A807LMW3</accession>
<dbReference type="NCBIfam" id="NF040662">
    <property type="entry name" value="attach_TipJ_rel"/>
    <property type="match status" value="1"/>
</dbReference>
<dbReference type="EMBL" id="CP019445">
    <property type="protein sequence ID" value="APZ06612.1"/>
    <property type="molecule type" value="Genomic_DNA"/>
</dbReference>
<gene>
    <name evidence="1" type="ORF">BWI95_16950</name>
</gene>
<evidence type="ECO:0000313" key="2">
    <source>
        <dbReference type="Proteomes" id="UP000187148"/>
    </source>
</evidence>
<protein>
    <submittedName>
        <fullName evidence="1">Phage tail protein</fullName>
    </submittedName>
</protein>